<evidence type="ECO:0000313" key="1">
    <source>
        <dbReference type="EMBL" id="TDE17529.1"/>
    </source>
</evidence>
<protein>
    <recommendedName>
        <fullName evidence="3">DUF937 domain-containing protein</fullName>
    </recommendedName>
</protein>
<evidence type="ECO:0008006" key="3">
    <source>
        <dbReference type="Google" id="ProtNLM"/>
    </source>
</evidence>
<dbReference type="RefSeq" id="WP_131957395.1">
    <property type="nucleotide sequence ID" value="NZ_SMFL01000002.1"/>
</dbReference>
<dbReference type="OrthoDB" id="982085at2"/>
<accession>A0A4R5DT21</accession>
<dbReference type="EMBL" id="SMFL01000002">
    <property type="protein sequence ID" value="TDE17529.1"/>
    <property type="molecule type" value="Genomic_DNA"/>
</dbReference>
<reference evidence="1 2" key="1">
    <citation type="submission" date="2019-03" db="EMBL/GenBank/DDBJ databases">
        <title>Dyadobacter AR-3-6 sp. nov., isolated from arctic soil.</title>
        <authorList>
            <person name="Chaudhary D.K."/>
        </authorList>
    </citation>
    <scope>NUCLEOTIDE SEQUENCE [LARGE SCALE GENOMIC DNA]</scope>
    <source>
        <strain evidence="1 2">AR-3-6</strain>
    </source>
</reference>
<proteinExistence type="predicted"/>
<keyword evidence="2" id="KW-1185">Reference proteome</keyword>
<sequence length="209" mass="20831">MLDQLLGLIQENSQHAIVQNPAVPNEQNNDVMQTLLGSITGGLQDQAQSGNLPGIMSLLSGNSGTSGSSLMNNPIVASIASKAVSAIMEKFGMSSGAAGGIVSSVLPGVLGGLISKVSNSADSSLDFNSILGGLLGGSNPGQQAAQNSGFDFNEIGYAMADGKLDMNDLMRMGGSLMGGSNTTAPASNNQQQSGGLDLGGLLGGLFGGK</sequence>
<name>A0A4R5DT21_9BACT</name>
<evidence type="ECO:0000313" key="2">
    <source>
        <dbReference type="Proteomes" id="UP000294850"/>
    </source>
</evidence>
<comment type="caution">
    <text evidence="1">The sequence shown here is derived from an EMBL/GenBank/DDBJ whole genome shotgun (WGS) entry which is preliminary data.</text>
</comment>
<dbReference type="AlphaFoldDB" id="A0A4R5DT21"/>
<organism evidence="1 2">
    <name type="scientific">Dyadobacter psychrotolerans</name>
    <dbReference type="NCBI Taxonomy" id="2541721"/>
    <lineage>
        <taxon>Bacteria</taxon>
        <taxon>Pseudomonadati</taxon>
        <taxon>Bacteroidota</taxon>
        <taxon>Cytophagia</taxon>
        <taxon>Cytophagales</taxon>
        <taxon>Spirosomataceae</taxon>
        <taxon>Dyadobacter</taxon>
    </lineage>
</organism>
<dbReference type="Proteomes" id="UP000294850">
    <property type="component" value="Unassembled WGS sequence"/>
</dbReference>
<gene>
    <name evidence="1" type="ORF">E0F88_06460</name>
</gene>